<accession>A0ABY6J8Y9</accession>
<sequence>MEVEWHKTSDIPDIKRGDDIKVWGLVDFYRYQFKWGATGQVGKATRDAILEKIDRRVVELRFSNAAATEAELSYFHDEGQWPDGSPGWLDDWLTENAEFVGTHGFYNEYPEEGRMYWEHFEKNDAGQLQITNRWNETEVPDRILLAWAKFERPPVPEKLP</sequence>
<reference evidence="1 2" key="1">
    <citation type="submission" date="2021-05" db="EMBL/GenBank/DDBJ databases">
        <title>Isolation, identification, and the growth promoting effects of Pantoea dispersa strain YSD J2 from the aboveground leaves of Cyperus esculentus L.Var. Sativus.</title>
        <authorList>
            <person name="Wang S."/>
            <person name="Tang X.M."/>
            <person name="Huang Y.N."/>
        </authorList>
    </citation>
    <scope>NUCLEOTIDE SEQUENCE [LARGE SCALE GENOMIC DNA]</scope>
    <source>
        <strain evidence="2">YSD YN2</strain>
    </source>
</reference>
<keyword evidence="2" id="KW-1185">Reference proteome</keyword>
<evidence type="ECO:0000313" key="1">
    <source>
        <dbReference type="EMBL" id="UYU30315.1"/>
    </source>
</evidence>
<protein>
    <submittedName>
        <fullName evidence="1">Uncharacterized protein</fullName>
    </submittedName>
</protein>
<dbReference type="RefSeq" id="WP_264384133.1">
    <property type="nucleotide sequence ID" value="NZ_CP074352.1"/>
</dbReference>
<name>A0ABY6J8Y9_9ENTR</name>
<proteinExistence type="predicted"/>
<dbReference type="Proteomes" id="UP001156318">
    <property type="component" value="Chromosome"/>
</dbReference>
<gene>
    <name evidence="1" type="ORF">KFZ77_10420</name>
</gene>
<dbReference type="EMBL" id="CP074352">
    <property type="protein sequence ID" value="UYU30315.1"/>
    <property type="molecule type" value="Genomic_DNA"/>
</dbReference>
<evidence type="ECO:0000313" key="2">
    <source>
        <dbReference type="Proteomes" id="UP001156318"/>
    </source>
</evidence>
<organism evidence="1 2">
    <name type="scientific">Siccibacter colletis</name>
    <dbReference type="NCBI Taxonomy" id="1505757"/>
    <lineage>
        <taxon>Bacteria</taxon>
        <taxon>Pseudomonadati</taxon>
        <taxon>Pseudomonadota</taxon>
        <taxon>Gammaproteobacteria</taxon>
        <taxon>Enterobacterales</taxon>
        <taxon>Enterobacteriaceae</taxon>
        <taxon>Siccibacter</taxon>
    </lineage>
</organism>